<keyword evidence="1" id="KW-0732">Signal</keyword>
<organism evidence="2 3">
    <name type="scientific">Roseateles saccharophilus</name>
    <name type="common">Pseudomonas saccharophila</name>
    <dbReference type="NCBI Taxonomy" id="304"/>
    <lineage>
        <taxon>Bacteria</taxon>
        <taxon>Pseudomonadati</taxon>
        <taxon>Pseudomonadota</taxon>
        <taxon>Betaproteobacteria</taxon>
        <taxon>Burkholderiales</taxon>
        <taxon>Sphaerotilaceae</taxon>
        <taxon>Roseateles</taxon>
    </lineage>
</organism>
<evidence type="ECO:0000256" key="1">
    <source>
        <dbReference type="SAM" id="SignalP"/>
    </source>
</evidence>
<reference evidence="2 3" key="1">
    <citation type="submission" date="2019-03" db="EMBL/GenBank/DDBJ databases">
        <title>Genomic Encyclopedia of Type Strains, Phase IV (KMG-IV): sequencing the most valuable type-strain genomes for metagenomic binning, comparative biology and taxonomic classification.</title>
        <authorList>
            <person name="Goeker M."/>
        </authorList>
    </citation>
    <scope>NUCLEOTIDE SEQUENCE [LARGE SCALE GENOMIC DNA]</scope>
    <source>
        <strain evidence="2 3">DSM 654</strain>
    </source>
</reference>
<dbReference type="AlphaFoldDB" id="A0A4R3UV85"/>
<keyword evidence="3" id="KW-1185">Reference proteome</keyword>
<name>A0A4R3UV85_ROSSA</name>
<feature type="chain" id="PRO_5020559912" description="Secreted protein" evidence="1">
    <location>
        <begin position="25"/>
        <end position="127"/>
    </location>
</feature>
<evidence type="ECO:0000313" key="3">
    <source>
        <dbReference type="Proteomes" id="UP000295110"/>
    </source>
</evidence>
<accession>A0A4R3UV85</accession>
<dbReference type="Proteomes" id="UP000295110">
    <property type="component" value="Unassembled WGS sequence"/>
</dbReference>
<proteinExistence type="predicted"/>
<protein>
    <recommendedName>
        <fullName evidence="4">Secreted protein</fullName>
    </recommendedName>
</protein>
<evidence type="ECO:0000313" key="2">
    <source>
        <dbReference type="EMBL" id="TCU94613.1"/>
    </source>
</evidence>
<sequence length="127" mass="14331">MKITMIPTLLAGAAMLMIAVQARAELVEIRFNEQGRFEHSATVAAGKFVEICSKLTKGQALPWTFKSDQPMQFNIHYHEDKKVEFPAKLQSATSAEARLEVPIDQHYCWMWANKGSTDAQLTFSVQK</sequence>
<dbReference type="RefSeq" id="WP_415840417.1">
    <property type="nucleotide sequence ID" value="NZ_CBCSGL010000012.1"/>
</dbReference>
<comment type="caution">
    <text evidence="2">The sequence shown here is derived from an EMBL/GenBank/DDBJ whole genome shotgun (WGS) entry which is preliminary data.</text>
</comment>
<evidence type="ECO:0008006" key="4">
    <source>
        <dbReference type="Google" id="ProtNLM"/>
    </source>
</evidence>
<gene>
    <name evidence="2" type="ORF">EV671_101635</name>
</gene>
<feature type="signal peptide" evidence="1">
    <location>
        <begin position="1"/>
        <end position="24"/>
    </location>
</feature>
<dbReference type="EMBL" id="SMBU01000016">
    <property type="protein sequence ID" value="TCU94613.1"/>
    <property type="molecule type" value="Genomic_DNA"/>
</dbReference>